<dbReference type="InterPro" id="IPR003439">
    <property type="entry name" value="ABC_transporter-like_ATP-bd"/>
</dbReference>
<evidence type="ECO:0000256" key="5">
    <source>
        <dbReference type="ARBA" id="ARBA00022840"/>
    </source>
</evidence>
<dbReference type="CDD" id="cd03213">
    <property type="entry name" value="ABCG_EPDR"/>
    <property type="match status" value="1"/>
</dbReference>
<evidence type="ECO:0000256" key="9">
    <source>
        <dbReference type="SAM" id="Phobius"/>
    </source>
</evidence>
<dbReference type="Pfam" id="PF01061">
    <property type="entry name" value="ABC2_membrane"/>
    <property type="match status" value="1"/>
</dbReference>
<comment type="caution">
    <text evidence="11">The sequence shown here is derived from an EMBL/GenBank/DDBJ whole genome shotgun (WGS) entry which is preliminary data.</text>
</comment>
<evidence type="ECO:0000256" key="3">
    <source>
        <dbReference type="ARBA" id="ARBA00022692"/>
    </source>
</evidence>
<evidence type="ECO:0000313" key="12">
    <source>
        <dbReference type="Proteomes" id="UP001165065"/>
    </source>
</evidence>
<dbReference type="InterPro" id="IPR050352">
    <property type="entry name" value="ABCG_transporters"/>
</dbReference>
<dbReference type="Pfam" id="PF19055">
    <property type="entry name" value="ABC2_membrane_7"/>
    <property type="match status" value="1"/>
</dbReference>
<comment type="subcellular location">
    <subcellularLocation>
        <location evidence="1">Membrane</location>
        <topology evidence="1">Multi-pass membrane protein</topology>
    </subcellularLocation>
</comment>
<dbReference type="InterPro" id="IPR027417">
    <property type="entry name" value="P-loop_NTPase"/>
</dbReference>
<feature type="domain" description="ABC transporter" evidence="10">
    <location>
        <begin position="28"/>
        <end position="270"/>
    </location>
</feature>
<protein>
    <recommendedName>
        <fullName evidence="10">ABC transporter domain-containing protein</fullName>
    </recommendedName>
</protein>
<keyword evidence="2" id="KW-0813">Transport</keyword>
<dbReference type="GO" id="GO:0016887">
    <property type="term" value="F:ATP hydrolysis activity"/>
    <property type="evidence" value="ECO:0007669"/>
    <property type="project" value="InterPro"/>
</dbReference>
<dbReference type="PANTHER" id="PTHR48041">
    <property type="entry name" value="ABC TRANSPORTER G FAMILY MEMBER 28"/>
    <property type="match status" value="1"/>
</dbReference>
<feature type="region of interest" description="Disordered" evidence="8">
    <location>
        <begin position="1"/>
        <end position="24"/>
    </location>
</feature>
<dbReference type="Proteomes" id="UP001165065">
    <property type="component" value="Unassembled WGS sequence"/>
</dbReference>
<keyword evidence="5" id="KW-0067">ATP-binding</keyword>
<dbReference type="Pfam" id="PF00005">
    <property type="entry name" value="ABC_tran"/>
    <property type="match status" value="1"/>
</dbReference>
<dbReference type="GO" id="GO:0140359">
    <property type="term" value="F:ABC-type transporter activity"/>
    <property type="evidence" value="ECO:0007669"/>
    <property type="project" value="InterPro"/>
</dbReference>
<feature type="transmembrane region" description="Helical" evidence="9">
    <location>
        <begin position="353"/>
        <end position="372"/>
    </location>
</feature>
<evidence type="ECO:0000256" key="2">
    <source>
        <dbReference type="ARBA" id="ARBA00022448"/>
    </source>
</evidence>
<keyword evidence="6 9" id="KW-1133">Transmembrane helix</keyword>
<keyword evidence="4" id="KW-0547">Nucleotide-binding</keyword>
<dbReference type="InterPro" id="IPR043926">
    <property type="entry name" value="ABCG_dom"/>
</dbReference>
<feature type="transmembrane region" description="Helical" evidence="9">
    <location>
        <begin position="435"/>
        <end position="462"/>
    </location>
</feature>
<dbReference type="OrthoDB" id="66620at2759"/>
<dbReference type="Gene3D" id="3.40.50.300">
    <property type="entry name" value="P-loop containing nucleotide triphosphate hydrolases"/>
    <property type="match status" value="1"/>
</dbReference>
<dbReference type="InterPro" id="IPR003593">
    <property type="entry name" value="AAA+_ATPase"/>
</dbReference>
<evidence type="ECO:0000256" key="4">
    <source>
        <dbReference type="ARBA" id="ARBA00022741"/>
    </source>
</evidence>
<evidence type="ECO:0000256" key="6">
    <source>
        <dbReference type="ARBA" id="ARBA00022989"/>
    </source>
</evidence>
<dbReference type="GO" id="GO:0005524">
    <property type="term" value="F:ATP binding"/>
    <property type="evidence" value="ECO:0007669"/>
    <property type="project" value="UniProtKB-KW"/>
</dbReference>
<evidence type="ECO:0000256" key="7">
    <source>
        <dbReference type="ARBA" id="ARBA00023136"/>
    </source>
</evidence>
<evidence type="ECO:0000256" key="1">
    <source>
        <dbReference type="ARBA" id="ARBA00004141"/>
    </source>
</evidence>
<keyword evidence="12" id="KW-1185">Reference proteome</keyword>
<keyword evidence="7 9" id="KW-0472">Membrane</keyword>
<name>A0A9W7GHL1_9STRA</name>
<dbReference type="SMART" id="SM00382">
    <property type="entry name" value="AAA"/>
    <property type="match status" value="1"/>
</dbReference>
<accession>A0A9W7GHL1</accession>
<dbReference type="InterPro" id="IPR013525">
    <property type="entry name" value="ABC2_TM"/>
</dbReference>
<dbReference type="InterPro" id="IPR017871">
    <property type="entry name" value="ABC_transporter-like_CS"/>
</dbReference>
<keyword evidence="3 9" id="KW-0812">Transmembrane</keyword>
<proteinExistence type="predicted"/>
<organism evidence="11 12">
    <name type="scientific">Triparma columacea</name>
    <dbReference type="NCBI Taxonomy" id="722753"/>
    <lineage>
        <taxon>Eukaryota</taxon>
        <taxon>Sar</taxon>
        <taxon>Stramenopiles</taxon>
        <taxon>Ochrophyta</taxon>
        <taxon>Bolidophyceae</taxon>
        <taxon>Parmales</taxon>
        <taxon>Triparmaceae</taxon>
        <taxon>Triparma</taxon>
    </lineage>
</organism>
<feature type="transmembrane region" description="Helical" evidence="9">
    <location>
        <begin position="393"/>
        <end position="415"/>
    </location>
</feature>
<dbReference type="PROSITE" id="PS50893">
    <property type="entry name" value="ABC_TRANSPORTER_2"/>
    <property type="match status" value="1"/>
</dbReference>
<reference evidence="12" key="1">
    <citation type="journal article" date="2023" name="Commun. Biol.">
        <title>Genome analysis of Parmales, the sister group of diatoms, reveals the evolutionary specialization of diatoms from phago-mixotrophs to photoautotrophs.</title>
        <authorList>
            <person name="Ban H."/>
            <person name="Sato S."/>
            <person name="Yoshikawa S."/>
            <person name="Yamada K."/>
            <person name="Nakamura Y."/>
            <person name="Ichinomiya M."/>
            <person name="Sato N."/>
            <person name="Blanc-Mathieu R."/>
            <person name="Endo H."/>
            <person name="Kuwata A."/>
            <person name="Ogata H."/>
        </authorList>
    </citation>
    <scope>NUCLEOTIDE SEQUENCE [LARGE SCALE GENOMIC DNA]</scope>
</reference>
<evidence type="ECO:0000259" key="10">
    <source>
        <dbReference type="PROSITE" id="PS50893"/>
    </source>
</evidence>
<feature type="transmembrane region" description="Helical" evidence="9">
    <location>
        <begin position="469"/>
        <end position="493"/>
    </location>
</feature>
<dbReference type="PANTHER" id="PTHR48041:SF139">
    <property type="entry name" value="PROTEIN SCARLET"/>
    <property type="match status" value="1"/>
</dbReference>
<dbReference type="EMBL" id="BRYA01000204">
    <property type="protein sequence ID" value="GMI44070.1"/>
    <property type="molecule type" value="Genomic_DNA"/>
</dbReference>
<dbReference type="SUPFAM" id="SSF52540">
    <property type="entry name" value="P-loop containing nucleoside triphosphate hydrolases"/>
    <property type="match status" value="1"/>
</dbReference>
<dbReference type="PROSITE" id="PS00211">
    <property type="entry name" value="ABC_TRANSPORTER_1"/>
    <property type="match status" value="1"/>
</dbReference>
<feature type="compositionally biased region" description="Basic and acidic residues" evidence="8">
    <location>
        <begin position="10"/>
        <end position="24"/>
    </location>
</feature>
<feature type="transmembrane region" description="Helical" evidence="9">
    <location>
        <begin position="529"/>
        <end position="546"/>
    </location>
</feature>
<evidence type="ECO:0000313" key="11">
    <source>
        <dbReference type="EMBL" id="GMI44070.1"/>
    </source>
</evidence>
<sequence length="665" mass="72433">MEEVQQIPSRLDKRNHSVDMRDSPRCTLRTSKMSYSVPGPKGTRKTILSNLDLVFEQASLTALMGPSGAGKTSLLSVLSGNAPSGSVTGSVLVNEKPSPRGFKRISALVPQDDVLLSSLTPLESLNFAARLRLDVSASERSEQVNAVLSSLSLTSHKDTLIGSVDKRGLSGGQRKRVSIALELLINPSILFLDEPTSGLDSKMAEDVTSILMSLAHDQGRTIICTIHQPSYRIFSSFDNLVLLSSGKVVFANTVANTENYFSSNPLNSPPPNNENPVDFYMRILQDSDSTVDFPSAWLASPLNAKNKLATVGRWGPGELEFVNRKAYAVSRLRQFWVLFHRFCVDYVKDKTKFIGGAGLKVTVGVMIGVVWLNQAKPDGDGKHTQDSIFPTQGALFVCLFSSVMDTLFPTVMVMPTTKSLLLREYKNGVYSLPPYFFAQLLANVFFQTVNSVLMGVPIYLLVGLNMARWRIFVFLGCLTVMSSIGAALGLFIGSLVENTQQAQQVVMPTLVPLELFSGYIIPYDKIPDWSLWIYHISFFAYALSLLEINQFEGVVFSDCVVPDVPDGTCPIVCFETGEDLLESMNVYVTDVGKDILALAVTFSALAGCGYYAMRSLVGGWDGGFRNGFAGGLLGGCGGGGEERRGESESESRKVEDLKVPLVGTV</sequence>
<gene>
    <name evidence="11" type="ORF">TrCOL_g2872</name>
</gene>
<feature type="transmembrane region" description="Helical" evidence="9">
    <location>
        <begin position="595"/>
        <end position="613"/>
    </location>
</feature>
<dbReference type="AlphaFoldDB" id="A0A9W7GHL1"/>
<evidence type="ECO:0000256" key="8">
    <source>
        <dbReference type="SAM" id="MobiDB-lite"/>
    </source>
</evidence>
<dbReference type="GO" id="GO:0016020">
    <property type="term" value="C:membrane"/>
    <property type="evidence" value="ECO:0007669"/>
    <property type="project" value="UniProtKB-SubCell"/>
</dbReference>